<reference evidence="2 3" key="1">
    <citation type="journal article" date="2014" name="Genome Announc.">
        <title>Draft genome sequence of Sclerotinia borealis, a psychrophilic plant pathogenic fungus.</title>
        <authorList>
            <person name="Mardanov A.V."/>
            <person name="Beletsky A.V."/>
            <person name="Kadnikov V.V."/>
            <person name="Ignatov A.N."/>
            <person name="Ravin N.V."/>
        </authorList>
    </citation>
    <scope>NUCLEOTIDE SEQUENCE [LARGE SCALE GENOMIC DNA]</scope>
    <source>
        <strain evidence="3">F-4157</strain>
    </source>
</reference>
<dbReference type="HOGENOM" id="CLU_082780_0_0_1"/>
<gene>
    <name evidence="2" type="ORF">SBOR_5940</name>
</gene>
<dbReference type="PANTHER" id="PTHR35910:SF6">
    <property type="entry name" value="2EXR DOMAIN-CONTAINING PROTEIN"/>
    <property type="match status" value="1"/>
</dbReference>
<dbReference type="Proteomes" id="UP000019487">
    <property type="component" value="Unassembled WGS sequence"/>
</dbReference>
<evidence type="ECO:0000313" key="2">
    <source>
        <dbReference type="EMBL" id="ESZ93674.1"/>
    </source>
</evidence>
<proteinExistence type="predicted"/>
<dbReference type="Pfam" id="PF20150">
    <property type="entry name" value="2EXR"/>
    <property type="match status" value="1"/>
</dbReference>
<accession>W9CFX9</accession>
<dbReference type="PANTHER" id="PTHR35910">
    <property type="entry name" value="2EXR DOMAIN-CONTAINING PROTEIN"/>
    <property type="match status" value="1"/>
</dbReference>
<evidence type="ECO:0000313" key="3">
    <source>
        <dbReference type="Proteomes" id="UP000019487"/>
    </source>
</evidence>
<dbReference type="OrthoDB" id="3546385at2759"/>
<dbReference type="EMBL" id="AYSA01000297">
    <property type="protein sequence ID" value="ESZ93674.1"/>
    <property type="molecule type" value="Genomic_DNA"/>
</dbReference>
<sequence>MTTAAATTLSTFPQFMSLALELRNQIWQDALPKKFEPALYFYKKGCWQPLHITELDQDPEYDPENSEHNLRLEFRHDLLDGRVNTPLVSVNHEARDIAVAWAHKHDLTIKDNQGHPIFARPFNPERDVLYVSPSELEEFCLEATYRPFEPDMVNRNYSIRSFVKNLAISEQTWREQIGIDYLIEPLEAFPLRVLVIVIDAPPELQGVYNGLGIQPRWEVQTQGGEYMWALGEDQFRFHGSQYAGKEDLYRLTEDRGTRLAEELNAHDFPSFEVQPALVTRN</sequence>
<organism evidence="2 3">
    <name type="scientific">Sclerotinia borealis (strain F-4128)</name>
    <dbReference type="NCBI Taxonomy" id="1432307"/>
    <lineage>
        <taxon>Eukaryota</taxon>
        <taxon>Fungi</taxon>
        <taxon>Dikarya</taxon>
        <taxon>Ascomycota</taxon>
        <taxon>Pezizomycotina</taxon>
        <taxon>Leotiomycetes</taxon>
        <taxon>Helotiales</taxon>
        <taxon>Sclerotiniaceae</taxon>
        <taxon>Sclerotinia</taxon>
    </lineage>
</organism>
<evidence type="ECO:0000259" key="1">
    <source>
        <dbReference type="Pfam" id="PF20150"/>
    </source>
</evidence>
<keyword evidence="3" id="KW-1185">Reference proteome</keyword>
<dbReference type="AlphaFoldDB" id="W9CFX9"/>
<feature type="domain" description="2EXR" evidence="1">
    <location>
        <begin position="12"/>
        <end position="129"/>
    </location>
</feature>
<protein>
    <recommendedName>
        <fullName evidence="1">2EXR domain-containing protein</fullName>
    </recommendedName>
</protein>
<dbReference type="InterPro" id="IPR045518">
    <property type="entry name" value="2EXR"/>
</dbReference>
<comment type="caution">
    <text evidence="2">The sequence shown here is derived from an EMBL/GenBank/DDBJ whole genome shotgun (WGS) entry which is preliminary data.</text>
</comment>
<name>W9CFX9_SCLBF</name>